<dbReference type="Proteomes" id="UP000823775">
    <property type="component" value="Unassembled WGS sequence"/>
</dbReference>
<organism evidence="1 2">
    <name type="scientific">Datura stramonium</name>
    <name type="common">Jimsonweed</name>
    <name type="synonym">Common thornapple</name>
    <dbReference type="NCBI Taxonomy" id="4076"/>
    <lineage>
        <taxon>Eukaryota</taxon>
        <taxon>Viridiplantae</taxon>
        <taxon>Streptophyta</taxon>
        <taxon>Embryophyta</taxon>
        <taxon>Tracheophyta</taxon>
        <taxon>Spermatophyta</taxon>
        <taxon>Magnoliopsida</taxon>
        <taxon>eudicotyledons</taxon>
        <taxon>Gunneridae</taxon>
        <taxon>Pentapetalae</taxon>
        <taxon>asterids</taxon>
        <taxon>lamiids</taxon>
        <taxon>Solanales</taxon>
        <taxon>Solanaceae</taxon>
        <taxon>Solanoideae</taxon>
        <taxon>Datureae</taxon>
        <taxon>Datura</taxon>
    </lineage>
</organism>
<feature type="non-terminal residue" evidence="1">
    <location>
        <position position="55"/>
    </location>
</feature>
<evidence type="ECO:0000313" key="1">
    <source>
        <dbReference type="EMBL" id="MCE2056186.1"/>
    </source>
</evidence>
<evidence type="ECO:0000313" key="2">
    <source>
        <dbReference type="Proteomes" id="UP000823775"/>
    </source>
</evidence>
<dbReference type="EMBL" id="JACEIK010006709">
    <property type="protein sequence ID" value="MCE2056186.1"/>
    <property type="molecule type" value="Genomic_DNA"/>
</dbReference>
<keyword evidence="2" id="KW-1185">Reference proteome</keyword>
<protein>
    <submittedName>
        <fullName evidence="1">Uncharacterized protein</fullName>
    </submittedName>
</protein>
<name>A0ABS8W3K5_DATST</name>
<sequence length="55" mass="6039">MKREGGDLVVSSEVVGSRVVDDGEEKKGRRVSDQFGFFGGAGCCSIAEREIWWCL</sequence>
<comment type="caution">
    <text evidence="1">The sequence shown here is derived from an EMBL/GenBank/DDBJ whole genome shotgun (WGS) entry which is preliminary data.</text>
</comment>
<gene>
    <name evidence="1" type="ORF">HAX54_044193</name>
</gene>
<proteinExistence type="predicted"/>
<reference evidence="1 2" key="1">
    <citation type="journal article" date="2021" name="BMC Genomics">
        <title>Datura genome reveals duplications of psychoactive alkaloid biosynthetic genes and high mutation rate following tissue culture.</title>
        <authorList>
            <person name="Rajewski A."/>
            <person name="Carter-House D."/>
            <person name="Stajich J."/>
            <person name="Litt A."/>
        </authorList>
    </citation>
    <scope>NUCLEOTIDE SEQUENCE [LARGE SCALE GENOMIC DNA]</scope>
    <source>
        <strain evidence="1">AR-01</strain>
    </source>
</reference>
<accession>A0ABS8W3K5</accession>